<evidence type="ECO:0000256" key="4">
    <source>
        <dbReference type="ARBA" id="ARBA00022729"/>
    </source>
</evidence>
<evidence type="ECO:0000313" key="7">
    <source>
        <dbReference type="Proteomes" id="UP000694941"/>
    </source>
</evidence>
<comment type="similarity">
    <text evidence="2">Belongs to the meteorin family.</text>
</comment>
<evidence type="ECO:0000256" key="1">
    <source>
        <dbReference type="ARBA" id="ARBA00004613"/>
    </source>
</evidence>
<dbReference type="PANTHER" id="PTHR28593:SF3">
    <property type="entry name" value="METEORIN-LIKE PROTEIN"/>
    <property type="match status" value="1"/>
</dbReference>
<proteinExistence type="inferred from homology"/>
<dbReference type="RefSeq" id="XP_013794848.1">
    <property type="nucleotide sequence ID" value="XM_013939394.2"/>
</dbReference>
<dbReference type="SUPFAM" id="SSF50242">
    <property type="entry name" value="TIMP-like"/>
    <property type="match status" value="1"/>
</dbReference>
<evidence type="ECO:0000256" key="2">
    <source>
        <dbReference type="ARBA" id="ARBA00005669"/>
    </source>
</evidence>
<feature type="signal peptide" evidence="6">
    <location>
        <begin position="1"/>
        <end position="30"/>
    </location>
</feature>
<dbReference type="GeneID" id="106478824"/>
<dbReference type="PANTHER" id="PTHR28593">
    <property type="entry name" value="METEORIN-LIKE PROTEIN"/>
    <property type="match status" value="1"/>
</dbReference>
<protein>
    <submittedName>
        <fullName evidence="8">Meteorin-like protein</fullName>
    </submittedName>
</protein>
<accession>A0ABM1C615</accession>
<keyword evidence="5" id="KW-1015">Disulfide bond</keyword>
<dbReference type="Proteomes" id="UP000694941">
    <property type="component" value="Unplaced"/>
</dbReference>
<keyword evidence="3" id="KW-0964">Secreted</keyword>
<evidence type="ECO:0000256" key="6">
    <source>
        <dbReference type="SAM" id="SignalP"/>
    </source>
</evidence>
<dbReference type="Gene3D" id="2.40.50.120">
    <property type="match status" value="1"/>
</dbReference>
<comment type="subcellular location">
    <subcellularLocation>
        <location evidence="1">Secreted</location>
    </subcellularLocation>
</comment>
<keyword evidence="4 6" id="KW-0732">Signal</keyword>
<organism evidence="7 8">
    <name type="scientific">Limulus polyphemus</name>
    <name type="common">Atlantic horseshoe crab</name>
    <dbReference type="NCBI Taxonomy" id="6850"/>
    <lineage>
        <taxon>Eukaryota</taxon>
        <taxon>Metazoa</taxon>
        <taxon>Ecdysozoa</taxon>
        <taxon>Arthropoda</taxon>
        <taxon>Chelicerata</taxon>
        <taxon>Merostomata</taxon>
        <taxon>Xiphosura</taxon>
        <taxon>Limulidae</taxon>
        <taxon>Limulus</taxon>
    </lineage>
</organism>
<name>A0ABM1C615_LIMPO</name>
<evidence type="ECO:0000313" key="8">
    <source>
        <dbReference type="RefSeq" id="XP_013794848.1"/>
    </source>
</evidence>
<feature type="chain" id="PRO_5045468159" evidence="6">
    <location>
        <begin position="31"/>
        <end position="295"/>
    </location>
</feature>
<dbReference type="InterPro" id="IPR051998">
    <property type="entry name" value="Meteorin-like"/>
</dbReference>
<dbReference type="InterPro" id="IPR008993">
    <property type="entry name" value="TIMP-like_OB-fold"/>
</dbReference>
<sequence>MGMQLARAGPWQTAVPVIYVLFALVRTGRSSSAYTGDDCDWVGSGLREDASREVQPIYLRCAHGHVEWNYPRGALQVFLRHGTSGREFRGCLRTSKHFNGAQIYVEGHRKLHLMYSKTDGKHPELLRCFTSYHGQVALYVEAEPVNNTLQKEVASFSYDLQPVSPEALFDDLDECRPCTEEEMLRFYCTSIFVIRGTISSLRNENALLRTELSVKVTKVFRDSEGFVVLNSRGVTTETVLYRPLKCGTKAGSGEFVFMGRIMLGNPVLHCAPRLAEWHKVRRKAMLEGTNQCQLD</sequence>
<evidence type="ECO:0000256" key="3">
    <source>
        <dbReference type="ARBA" id="ARBA00022525"/>
    </source>
</evidence>
<gene>
    <name evidence="8" type="primary">LOC106478824</name>
</gene>
<evidence type="ECO:0000256" key="5">
    <source>
        <dbReference type="ARBA" id="ARBA00023157"/>
    </source>
</evidence>
<reference evidence="8" key="1">
    <citation type="submission" date="2025-08" db="UniProtKB">
        <authorList>
            <consortium name="RefSeq"/>
        </authorList>
    </citation>
    <scope>IDENTIFICATION</scope>
    <source>
        <tissue evidence="8">Muscle</tissue>
    </source>
</reference>
<keyword evidence="7" id="KW-1185">Reference proteome</keyword>